<keyword evidence="1" id="KW-0175">Coiled coil</keyword>
<dbReference type="Proteomes" id="UP000612055">
    <property type="component" value="Unassembled WGS sequence"/>
</dbReference>
<protein>
    <recommendedName>
        <fullName evidence="5">RWP-RK domain-containing protein</fullName>
    </recommendedName>
</protein>
<feature type="region of interest" description="Disordered" evidence="2">
    <location>
        <begin position="271"/>
        <end position="344"/>
    </location>
</feature>
<keyword evidence="4" id="KW-1185">Reference proteome</keyword>
<evidence type="ECO:0000313" key="4">
    <source>
        <dbReference type="Proteomes" id="UP000612055"/>
    </source>
</evidence>
<feature type="compositionally biased region" description="Low complexity" evidence="2">
    <location>
        <begin position="271"/>
        <end position="304"/>
    </location>
</feature>
<dbReference type="EMBL" id="JAEHOE010000057">
    <property type="protein sequence ID" value="KAG2491017.1"/>
    <property type="molecule type" value="Genomic_DNA"/>
</dbReference>
<evidence type="ECO:0000313" key="3">
    <source>
        <dbReference type="EMBL" id="KAG2491017.1"/>
    </source>
</evidence>
<feature type="compositionally biased region" description="Low complexity" evidence="2">
    <location>
        <begin position="323"/>
        <end position="344"/>
    </location>
</feature>
<feature type="compositionally biased region" description="Low complexity" evidence="2">
    <location>
        <begin position="32"/>
        <end position="49"/>
    </location>
</feature>
<name>A0A835XWP8_9CHLO</name>
<comment type="caution">
    <text evidence="3">The sequence shown here is derived from an EMBL/GenBank/DDBJ whole genome shotgun (WGS) entry which is preliminary data.</text>
</comment>
<evidence type="ECO:0008006" key="5">
    <source>
        <dbReference type="Google" id="ProtNLM"/>
    </source>
</evidence>
<evidence type="ECO:0000256" key="1">
    <source>
        <dbReference type="SAM" id="Coils"/>
    </source>
</evidence>
<feature type="region of interest" description="Disordered" evidence="2">
    <location>
        <begin position="399"/>
        <end position="422"/>
    </location>
</feature>
<sequence>MGPALAPPLHLDDACDRTLTHRVASQPLTEEASTSPHSAASPSPAWPRSGGITLERLKRASQGFTLDHRTTAAVLGLTGGALVSACQRLGLTTWPRTTLRHCRDAIERMDQEIQHLNQHAARLEAAARAPAAAAAAAAAATPTAEAAEAGAGGGACSPSASRPRRHMAVGTWAESVRRKAAAVQAKRDQAAAWMADFSANPCNRDPAQDPAYRTLFAKTTPFPTQSPPQQQQPDAAARAAASQACPAASTRPAATASISVDDDPFPAFSAPPMVSSAPSASRSCSACSTASSGGSSGAAAGRVSGVKRTAESAPPPATEAEADTATAAPSSQPAAQAGAASAASAPAATATATATAEREAKRRRLLAVLTHALGHNPGAVAAAAKCLAQRTIAAATAAAPKAATAAPPPPPPPPPPPAVEATPMAIDLTDAPEAPPAPTPAFVPAPAPAPAPVPAAAPAPAPQPMAAATPAAAAPAPAAAADAVASAPVKPAAASPELVTAATRLLEVLRAAGSKELAAHLQHGGQLPASAAPPVPLEPRPVPAPFRRSGCLAAAFGTVSTDAPPAPAATRASHGTLASAPLPAAAATPAAAAAAVRPAAAEQKTLSMALAAERYRVQMLEMQLCMEKERSAAQKEEVEWLRAQLAAAVSAGAAAAAGRA</sequence>
<feature type="region of interest" description="Disordered" evidence="2">
    <location>
        <begin position="218"/>
        <end position="248"/>
    </location>
</feature>
<reference evidence="3" key="1">
    <citation type="journal article" date="2020" name="bioRxiv">
        <title>Comparative genomics of Chlamydomonas.</title>
        <authorList>
            <person name="Craig R.J."/>
            <person name="Hasan A.R."/>
            <person name="Ness R.W."/>
            <person name="Keightley P.D."/>
        </authorList>
    </citation>
    <scope>NUCLEOTIDE SEQUENCE</scope>
    <source>
        <strain evidence="3">CCAP 11/70</strain>
    </source>
</reference>
<dbReference type="AlphaFoldDB" id="A0A835XWP8"/>
<evidence type="ECO:0000256" key="2">
    <source>
        <dbReference type="SAM" id="MobiDB-lite"/>
    </source>
</evidence>
<feature type="coiled-coil region" evidence="1">
    <location>
        <begin position="99"/>
        <end position="126"/>
    </location>
</feature>
<organism evidence="3 4">
    <name type="scientific">Edaphochlamys debaryana</name>
    <dbReference type="NCBI Taxonomy" id="47281"/>
    <lineage>
        <taxon>Eukaryota</taxon>
        <taxon>Viridiplantae</taxon>
        <taxon>Chlorophyta</taxon>
        <taxon>core chlorophytes</taxon>
        <taxon>Chlorophyceae</taxon>
        <taxon>CS clade</taxon>
        <taxon>Chlamydomonadales</taxon>
        <taxon>Chlamydomonadales incertae sedis</taxon>
        <taxon>Edaphochlamys</taxon>
    </lineage>
</organism>
<feature type="compositionally biased region" description="Pro residues" evidence="2">
    <location>
        <begin position="406"/>
        <end position="418"/>
    </location>
</feature>
<feature type="region of interest" description="Disordered" evidence="2">
    <location>
        <begin position="27"/>
        <end position="50"/>
    </location>
</feature>
<proteinExistence type="predicted"/>
<gene>
    <name evidence="3" type="ORF">HYH03_010689</name>
</gene>
<feature type="compositionally biased region" description="Low complexity" evidence="2">
    <location>
        <begin position="219"/>
        <end position="248"/>
    </location>
</feature>
<accession>A0A835XWP8</accession>